<dbReference type="VEuPathDB" id="TrichDB:TVAG_102400"/>
<feature type="region of interest" description="Disordered" evidence="1">
    <location>
        <begin position="205"/>
        <end position="312"/>
    </location>
</feature>
<accession>A2ECU6</accession>
<feature type="compositionally biased region" description="Basic and acidic residues" evidence="1">
    <location>
        <begin position="244"/>
        <end position="260"/>
    </location>
</feature>
<evidence type="ECO:0000313" key="3">
    <source>
        <dbReference type="Proteomes" id="UP000001542"/>
    </source>
</evidence>
<organism evidence="2 3">
    <name type="scientific">Trichomonas vaginalis (strain ATCC PRA-98 / G3)</name>
    <dbReference type="NCBI Taxonomy" id="412133"/>
    <lineage>
        <taxon>Eukaryota</taxon>
        <taxon>Metamonada</taxon>
        <taxon>Parabasalia</taxon>
        <taxon>Trichomonadida</taxon>
        <taxon>Trichomonadidae</taxon>
        <taxon>Trichomonas</taxon>
    </lineage>
</organism>
<dbReference type="EMBL" id="DS113356">
    <property type="protein sequence ID" value="EAY09491.1"/>
    <property type="molecule type" value="Genomic_DNA"/>
</dbReference>
<name>A2ECU6_TRIV3</name>
<evidence type="ECO:0000256" key="1">
    <source>
        <dbReference type="SAM" id="MobiDB-lite"/>
    </source>
</evidence>
<dbReference type="InParanoid" id="A2ECU6"/>
<gene>
    <name evidence="2" type="ORF">TVAG_102400</name>
</gene>
<proteinExistence type="predicted"/>
<reference evidence="2" key="2">
    <citation type="journal article" date="2007" name="Science">
        <title>Draft genome sequence of the sexually transmitted pathogen Trichomonas vaginalis.</title>
        <authorList>
            <person name="Carlton J.M."/>
            <person name="Hirt R.P."/>
            <person name="Silva J.C."/>
            <person name="Delcher A.L."/>
            <person name="Schatz M."/>
            <person name="Zhao Q."/>
            <person name="Wortman J.R."/>
            <person name="Bidwell S.L."/>
            <person name="Alsmark U.C.M."/>
            <person name="Besteiro S."/>
            <person name="Sicheritz-Ponten T."/>
            <person name="Noel C.J."/>
            <person name="Dacks J.B."/>
            <person name="Foster P.G."/>
            <person name="Simillion C."/>
            <person name="Van de Peer Y."/>
            <person name="Miranda-Saavedra D."/>
            <person name="Barton G.J."/>
            <person name="Westrop G.D."/>
            <person name="Mueller S."/>
            <person name="Dessi D."/>
            <person name="Fiori P.L."/>
            <person name="Ren Q."/>
            <person name="Paulsen I."/>
            <person name="Zhang H."/>
            <person name="Bastida-Corcuera F.D."/>
            <person name="Simoes-Barbosa A."/>
            <person name="Brown M.T."/>
            <person name="Hayes R.D."/>
            <person name="Mukherjee M."/>
            <person name="Okumura C.Y."/>
            <person name="Schneider R."/>
            <person name="Smith A.J."/>
            <person name="Vanacova S."/>
            <person name="Villalvazo M."/>
            <person name="Haas B.J."/>
            <person name="Pertea M."/>
            <person name="Feldblyum T.V."/>
            <person name="Utterback T.R."/>
            <person name="Shu C.L."/>
            <person name="Osoegawa K."/>
            <person name="de Jong P.J."/>
            <person name="Hrdy I."/>
            <person name="Horvathova L."/>
            <person name="Zubacova Z."/>
            <person name="Dolezal P."/>
            <person name="Malik S.B."/>
            <person name="Logsdon J.M. Jr."/>
            <person name="Henze K."/>
            <person name="Gupta A."/>
            <person name="Wang C.C."/>
            <person name="Dunne R.L."/>
            <person name="Upcroft J.A."/>
            <person name="Upcroft P."/>
            <person name="White O."/>
            <person name="Salzberg S.L."/>
            <person name="Tang P."/>
            <person name="Chiu C.-H."/>
            <person name="Lee Y.-S."/>
            <person name="Embley T.M."/>
            <person name="Coombs G.H."/>
            <person name="Mottram J.C."/>
            <person name="Tachezy J."/>
            <person name="Fraser-Liggett C.M."/>
            <person name="Johnson P.J."/>
        </authorList>
    </citation>
    <scope>NUCLEOTIDE SEQUENCE [LARGE SCALE GENOMIC DNA]</scope>
    <source>
        <strain evidence="2">G3</strain>
    </source>
</reference>
<dbReference type="SMR" id="A2ECU6"/>
<evidence type="ECO:0000313" key="2">
    <source>
        <dbReference type="EMBL" id="EAY09491.1"/>
    </source>
</evidence>
<dbReference type="VEuPathDB" id="TrichDB:TVAGG3_0563980"/>
<protein>
    <submittedName>
        <fullName evidence="2">Uncharacterized protein</fullName>
    </submittedName>
</protein>
<dbReference type="KEGG" id="tva:4767414"/>
<dbReference type="Proteomes" id="UP000001542">
    <property type="component" value="Unassembled WGS sequence"/>
</dbReference>
<keyword evidence="3" id="KW-1185">Reference proteome</keyword>
<dbReference type="AlphaFoldDB" id="A2ECU6"/>
<sequence>MYSDFVNLDNLISEINNIYETKHDLTSDVSVLEPEREINFYYSTAMNPYCSPNISEMFMMSLQRTAQGRTQNAKKIDNESIHSELIQNEIYENEIKIRSYWNTLNTDNNDVALTVQSRKDKKNRTKVRSSSIRLQIGNLQMLNSNYEKPASRLGNLRSSFIRLSEKQMKEEMNLASPRELCSSTSILRSPIVDVSANNESLLSPLSGDSDEMIPPVHQEPSENKKPRQRIVLQIPTQPAAFGKAPERKLSRSNLKPEIHKARTGSLGSHIRKSRASISSEFKASDVVIPEGNDVTRRSPPTGNRRRPTRPPK</sequence>
<reference evidence="2" key="1">
    <citation type="submission" date="2006-10" db="EMBL/GenBank/DDBJ databases">
        <authorList>
            <person name="Amadeo P."/>
            <person name="Zhao Q."/>
            <person name="Wortman J."/>
            <person name="Fraser-Liggett C."/>
            <person name="Carlton J."/>
        </authorList>
    </citation>
    <scope>NUCLEOTIDE SEQUENCE</scope>
    <source>
        <strain evidence="2">G3</strain>
    </source>
</reference>
<dbReference type="RefSeq" id="XP_001321714.1">
    <property type="nucleotide sequence ID" value="XM_001321679.1"/>
</dbReference>
<feature type="compositionally biased region" description="Basic residues" evidence="1">
    <location>
        <begin position="303"/>
        <end position="312"/>
    </location>
</feature>